<dbReference type="GO" id="GO:0016787">
    <property type="term" value="F:hydrolase activity"/>
    <property type="evidence" value="ECO:0007669"/>
    <property type="project" value="UniProtKB-KW"/>
</dbReference>
<evidence type="ECO:0000313" key="9">
    <source>
        <dbReference type="Proteomes" id="UP001370490"/>
    </source>
</evidence>
<feature type="transmembrane region" description="Helical" evidence="5">
    <location>
        <begin position="20"/>
        <end position="43"/>
    </location>
</feature>
<keyword evidence="4" id="KW-0067">ATP-binding</keyword>
<evidence type="ECO:0000313" key="8">
    <source>
        <dbReference type="EMBL" id="KAK6946945.1"/>
    </source>
</evidence>
<keyword evidence="1" id="KW-0547">Nucleotide-binding</keyword>
<comment type="caution">
    <text evidence="7">The sequence shown here is derived from an EMBL/GenBank/DDBJ whole genome shotgun (WGS) entry which is preliminary data.</text>
</comment>
<dbReference type="PANTHER" id="PTHR47959">
    <property type="entry name" value="ATP-DEPENDENT RNA HELICASE RHLE-RELATED"/>
    <property type="match status" value="1"/>
</dbReference>
<gene>
    <name evidence="7" type="ORF">RJ641_000408</name>
    <name evidence="8" type="ORF">RJ641_000418</name>
</gene>
<proteinExistence type="predicted"/>
<dbReference type="InterPro" id="IPR050079">
    <property type="entry name" value="DEAD_box_RNA_helicase"/>
</dbReference>
<dbReference type="SUPFAM" id="SSF52540">
    <property type="entry name" value="P-loop containing nucleoside triphosphate hydrolases"/>
    <property type="match status" value="1"/>
</dbReference>
<dbReference type="GO" id="GO:0005524">
    <property type="term" value="F:ATP binding"/>
    <property type="evidence" value="ECO:0007669"/>
    <property type="project" value="UniProtKB-KW"/>
</dbReference>
<keyword evidence="9" id="KW-1185">Reference proteome</keyword>
<dbReference type="InterPro" id="IPR011545">
    <property type="entry name" value="DEAD/DEAH_box_helicase_dom"/>
</dbReference>
<dbReference type="Pfam" id="PF00270">
    <property type="entry name" value="DEAD"/>
    <property type="match status" value="1"/>
</dbReference>
<organism evidence="7 9">
    <name type="scientific">Dillenia turbinata</name>
    <dbReference type="NCBI Taxonomy" id="194707"/>
    <lineage>
        <taxon>Eukaryota</taxon>
        <taxon>Viridiplantae</taxon>
        <taxon>Streptophyta</taxon>
        <taxon>Embryophyta</taxon>
        <taxon>Tracheophyta</taxon>
        <taxon>Spermatophyta</taxon>
        <taxon>Magnoliopsida</taxon>
        <taxon>eudicotyledons</taxon>
        <taxon>Gunneridae</taxon>
        <taxon>Pentapetalae</taxon>
        <taxon>Dilleniales</taxon>
        <taxon>Dilleniaceae</taxon>
        <taxon>Dillenia</taxon>
    </lineage>
</organism>
<dbReference type="PROSITE" id="PS51192">
    <property type="entry name" value="HELICASE_ATP_BIND_1"/>
    <property type="match status" value="1"/>
</dbReference>
<evidence type="ECO:0000256" key="4">
    <source>
        <dbReference type="ARBA" id="ARBA00022840"/>
    </source>
</evidence>
<dbReference type="EMBL" id="JBAMMX010000001">
    <property type="protein sequence ID" value="KAK6946935.1"/>
    <property type="molecule type" value="Genomic_DNA"/>
</dbReference>
<dbReference type="GO" id="GO:0003676">
    <property type="term" value="F:nucleic acid binding"/>
    <property type="evidence" value="ECO:0007669"/>
    <property type="project" value="InterPro"/>
</dbReference>
<evidence type="ECO:0000313" key="7">
    <source>
        <dbReference type="EMBL" id="KAK6946935.1"/>
    </source>
</evidence>
<accession>A0AAN8ZVP6</accession>
<keyword evidence="2" id="KW-0378">Hydrolase</keyword>
<dbReference type="Proteomes" id="UP001370490">
    <property type="component" value="Unassembled WGS sequence"/>
</dbReference>
<dbReference type="InterPro" id="IPR014001">
    <property type="entry name" value="Helicase_ATP-bd"/>
</dbReference>
<keyword evidence="5" id="KW-0812">Transmembrane</keyword>
<name>A0AAN8ZVP6_9MAGN</name>
<evidence type="ECO:0000256" key="1">
    <source>
        <dbReference type="ARBA" id="ARBA00022741"/>
    </source>
</evidence>
<keyword evidence="5" id="KW-0472">Membrane</keyword>
<evidence type="ECO:0000259" key="6">
    <source>
        <dbReference type="PROSITE" id="PS51192"/>
    </source>
</evidence>
<dbReference type="AlphaFoldDB" id="A0AAN8ZVP6"/>
<evidence type="ECO:0000256" key="3">
    <source>
        <dbReference type="ARBA" id="ARBA00022806"/>
    </source>
</evidence>
<protein>
    <submittedName>
        <fullName evidence="7">DEAD/DEAH box helicase domain</fullName>
    </submittedName>
</protein>
<dbReference type="Gene3D" id="3.40.50.300">
    <property type="entry name" value="P-loop containing nucleotide triphosphate hydrolases"/>
    <property type="match status" value="1"/>
</dbReference>
<sequence>MTKCIIELHDPLSLSGSNFTYWFIAFKLDVIASLCFFCFFLVIKQILVLDEADQILDVGFLKPLYKIISQLPKERQTLLFSATQEPVQDLARLSLKNPEYLGGALRGLESNSRSDLRQGKLPFHSPLVLEVLNGMLVGALALSGFLGFAVGGR</sequence>
<evidence type="ECO:0000256" key="5">
    <source>
        <dbReference type="SAM" id="Phobius"/>
    </source>
</evidence>
<dbReference type="GO" id="GO:0005829">
    <property type="term" value="C:cytosol"/>
    <property type="evidence" value="ECO:0007669"/>
    <property type="project" value="TreeGrafter"/>
</dbReference>
<feature type="transmembrane region" description="Helical" evidence="5">
    <location>
        <begin position="127"/>
        <end position="150"/>
    </location>
</feature>
<dbReference type="EMBL" id="JBAMMX010000001">
    <property type="protein sequence ID" value="KAK6946945.1"/>
    <property type="molecule type" value="Genomic_DNA"/>
</dbReference>
<keyword evidence="5" id="KW-1133">Transmembrane helix</keyword>
<dbReference type="PANTHER" id="PTHR47959:SF1">
    <property type="entry name" value="ATP-DEPENDENT RNA HELICASE DBPA"/>
    <property type="match status" value="1"/>
</dbReference>
<dbReference type="InterPro" id="IPR027417">
    <property type="entry name" value="P-loop_NTPase"/>
</dbReference>
<evidence type="ECO:0000256" key="2">
    <source>
        <dbReference type="ARBA" id="ARBA00022801"/>
    </source>
</evidence>
<reference evidence="7 9" key="1">
    <citation type="submission" date="2023-12" db="EMBL/GenBank/DDBJ databases">
        <title>A high-quality genome assembly for Dillenia turbinata (Dilleniales).</title>
        <authorList>
            <person name="Chanderbali A."/>
        </authorList>
    </citation>
    <scope>NUCLEOTIDE SEQUENCE [LARGE SCALE GENOMIC DNA]</scope>
    <source>
        <strain evidence="7">LSX21</strain>
        <tissue evidence="7">Leaf</tissue>
    </source>
</reference>
<keyword evidence="3 7" id="KW-0347">Helicase</keyword>
<dbReference type="GO" id="GO:0003724">
    <property type="term" value="F:RNA helicase activity"/>
    <property type="evidence" value="ECO:0007669"/>
    <property type="project" value="TreeGrafter"/>
</dbReference>
<feature type="domain" description="Helicase ATP-binding" evidence="6">
    <location>
        <begin position="45"/>
        <end position="102"/>
    </location>
</feature>